<dbReference type="OrthoDB" id="790983at2"/>
<evidence type="ECO:0000313" key="2">
    <source>
        <dbReference type="Proteomes" id="UP000294419"/>
    </source>
</evidence>
<accession>A0A4P6ZFK2</accession>
<dbReference type="RefSeq" id="WP_133439818.1">
    <property type="nucleotide sequence ID" value="NZ_CP037954.1"/>
</dbReference>
<dbReference type="Pfam" id="PF09357">
    <property type="entry name" value="RteC"/>
    <property type="match status" value="1"/>
</dbReference>
<sequence>MESKLLIEKTKELFTGLETQIKNLKTEKTNQLEFIQYALMETDEAIRTIKSWVIKHDFDCWENEITFFKKLKPLFIAKYIYFSKVVALLSATPGSGIKYKKKLYEQEFEKIHYFFLENTEFISYYRRKATYLDLKYFMRFKYDLDVKLAPDFHNYDERFSTSHDHLIATILAHDQYELFLKKQLQQLKETPPGEPSYATSGLQWTAPKVALTELVFALHHTHCFNGGNTSLSETVKWFEEALSVDLGNYHNTIAEIRNRKSNPILKAAQRKPYCLS</sequence>
<dbReference type="Proteomes" id="UP000294419">
    <property type="component" value="Chromosome"/>
</dbReference>
<gene>
    <name evidence="1" type="ORF">NBC122_01566</name>
</gene>
<organism evidence="1 2">
    <name type="scientific">Chryseobacterium salivictor</name>
    <dbReference type="NCBI Taxonomy" id="2547600"/>
    <lineage>
        <taxon>Bacteria</taxon>
        <taxon>Pseudomonadati</taxon>
        <taxon>Bacteroidota</taxon>
        <taxon>Flavobacteriia</taxon>
        <taxon>Flavobacteriales</taxon>
        <taxon>Weeksellaceae</taxon>
        <taxon>Chryseobacterium group</taxon>
        <taxon>Chryseobacterium</taxon>
    </lineage>
</organism>
<dbReference type="InterPro" id="IPR018534">
    <property type="entry name" value="Tet_reg_excision_RteC"/>
</dbReference>
<keyword evidence="2" id="KW-1185">Reference proteome</keyword>
<evidence type="ECO:0000313" key="1">
    <source>
        <dbReference type="EMBL" id="QBO58381.1"/>
    </source>
</evidence>
<reference evidence="1 2" key="1">
    <citation type="submission" date="2019-03" db="EMBL/GenBank/DDBJ databases">
        <authorList>
            <person name="Kim H."/>
            <person name="Yu S.-M."/>
        </authorList>
    </citation>
    <scope>NUCLEOTIDE SEQUENCE [LARGE SCALE GENOMIC DNA]</scope>
    <source>
        <strain evidence="1 2">NBC122</strain>
    </source>
</reference>
<protein>
    <recommendedName>
        <fullName evidence="3">RteC protein</fullName>
    </recommendedName>
</protein>
<dbReference type="KEGG" id="csal:NBC122_01566"/>
<name>A0A4P6ZFK2_9FLAO</name>
<evidence type="ECO:0008006" key="3">
    <source>
        <dbReference type="Google" id="ProtNLM"/>
    </source>
</evidence>
<dbReference type="AlphaFoldDB" id="A0A4P6ZFK2"/>
<proteinExistence type="predicted"/>
<dbReference type="EMBL" id="CP037954">
    <property type="protein sequence ID" value="QBO58381.1"/>
    <property type="molecule type" value="Genomic_DNA"/>
</dbReference>